<organism evidence="2 3">
    <name type="scientific">Agrococcus casei LMG 22410</name>
    <dbReference type="NCBI Taxonomy" id="1255656"/>
    <lineage>
        <taxon>Bacteria</taxon>
        <taxon>Bacillati</taxon>
        <taxon>Actinomycetota</taxon>
        <taxon>Actinomycetes</taxon>
        <taxon>Micrococcales</taxon>
        <taxon>Microbacteriaceae</taxon>
        <taxon>Agrococcus</taxon>
    </lineage>
</organism>
<proteinExistence type="predicted"/>
<evidence type="ECO:0000256" key="1">
    <source>
        <dbReference type="SAM" id="MobiDB-lite"/>
    </source>
</evidence>
<evidence type="ECO:0000313" key="2">
    <source>
        <dbReference type="EMBL" id="SJM67380.1"/>
    </source>
</evidence>
<evidence type="ECO:0008006" key="4">
    <source>
        <dbReference type="Google" id="ProtNLM"/>
    </source>
</evidence>
<reference evidence="2 3" key="1">
    <citation type="submission" date="2017-02" db="EMBL/GenBank/DDBJ databases">
        <authorList>
            <person name="Peterson S.W."/>
        </authorList>
    </citation>
    <scope>NUCLEOTIDE SEQUENCE [LARGE SCALE GENOMIC DNA]</scope>
    <source>
        <strain evidence="2 3">LMG 22410</strain>
    </source>
</reference>
<sequence>MTEPSARRGVGRAFVAASVIGVMLVGCSTDGSEEESAAPSEATSSETETGGVASTPDEWRAAMEAAAEDDVAIELCGAIFADDDVARAAMEYVPVVKTAGGHSTSQGGQDIAVCSIDTDRDHGDALLAVMVAGLGAELLDSGVSFDDELCPPLEEGSVDHGTEGGLHWTLGGGEGRVPSATLTTCWADGVHRMNIDVMSHKPEGLPDPSMLDSPDYLLELGQLLTDSRDSWMPTVASSWE</sequence>
<dbReference type="EMBL" id="FUHU01000044">
    <property type="protein sequence ID" value="SJM67380.1"/>
    <property type="molecule type" value="Genomic_DNA"/>
</dbReference>
<evidence type="ECO:0000313" key="3">
    <source>
        <dbReference type="Proteomes" id="UP000195787"/>
    </source>
</evidence>
<dbReference type="Proteomes" id="UP000195787">
    <property type="component" value="Unassembled WGS sequence"/>
</dbReference>
<gene>
    <name evidence="2" type="ORF">CZ674_11915</name>
</gene>
<keyword evidence="3" id="KW-1185">Reference proteome</keyword>
<name>A0A1R4GGZ3_9MICO</name>
<feature type="region of interest" description="Disordered" evidence="1">
    <location>
        <begin position="30"/>
        <end position="54"/>
    </location>
</feature>
<feature type="compositionally biased region" description="Low complexity" evidence="1">
    <location>
        <begin position="37"/>
        <end position="51"/>
    </location>
</feature>
<dbReference type="RefSeq" id="WP_143244741.1">
    <property type="nucleotide sequence ID" value="NZ_FUHU01000044.1"/>
</dbReference>
<dbReference type="GeneID" id="303173912"/>
<dbReference type="AlphaFoldDB" id="A0A1R4GGZ3"/>
<accession>A0A1R4GGZ3</accession>
<protein>
    <recommendedName>
        <fullName evidence="4">Lipoprotein</fullName>
    </recommendedName>
</protein>
<dbReference type="PROSITE" id="PS51257">
    <property type="entry name" value="PROKAR_LIPOPROTEIN"/>
    <property type="match status" value="1"/>
</dbReference>